<dbReference type="InterPro" id="IPR019089">
    <property type="entry name" value="Cas_GSU0054"/>
</dbReference>
<organism evidence="1">
    <name type="scientific">Geobacter metallireducens</name>
    <dbReference type="NCBI Taxonomy" id="28232"/>
    <lineage>
        <taxon>Bacteria</taxon>
        <taxon>Pseudomonadati</taxon>
        <taxon>Thermodesulfobacteriota</taxon>
        <taxon>Desulfuromonadia</taxon>
        <taxon>Geobacterales</taxon>
        <taxon>Geobacteraceae</taxon>
        <taxon>Geobacter</taxon>
    </lineage>
</organism>
<dbReference type="NCBIfam" id="TIGR02165">
    <property type="entry name" value="cas5_6_GSU0054"/>
    <property type="match status" value="1"/>
</dbReference>
<accession>A0A831XD23</accession>
<dbReference type="EMBL" id="DSOV01000004">
    <property type="protein sequence ID" value="HEN40947.1"/>
    <property type="molecule type" value="Genomic_DNA"/>
</dbReference>
<reference evidence="1" key="1">
    <citation type="journal article" date="2020" name="mSystems">
        <title>Genome- and Community-Level Interaction Insights into Carbon Utilization and Element Cycling Functions of Hydrothermarchaeota in Hydrothermal Sediment.</title>
        <authorList>
            <person name="Zhou Z."/>
            <person name="Liu Y."/>
            <person name="Xu W."/>
            <person name="Pan J."/>
            <person name="Luo Z.H."/>
            <person name="Li M."/>
        </authorList>
    </citation>
    <scope>NUCLEOTIDE SEQUENCE [LARGE SCALE GENOMIC DNA]</scope>
    <source>
        <strain evidence="1">SpSt-349</strain>
    </source>
</reference>
<proteinExistence type="predicted"/>
<comment type="caution">
    <text evidence="1">The sequence shown here is derived from an EMBL/GenBank/DDBJ whole genome shotgun (WGS) entry which is preliminary data.</text>
</comment>
<dbReference type="AlphaFoldDB" id="A0A831XD23"/>
<protein>
    <submittedName>
        <fullName evidence="1">Type I-U CRISPR-associated protein Cas5/Cas6</fullName>
    </submittedName>
</protein>
<evidence type="ECO:0000313" key="1">
    <source>
        <dbReference type="EMBL" id="HEN40947.1"/>
    </source>
</evidence>
<sequence length="500" mass="55980">MLAIGFRFPGGRYHATPWGRHVNEADVEWPPSPWRIVRALIAVWHRKIDREAHPVAKLEKLLAQLAGSLPSYRLPAAVHSHVRHYMPVREGGRDKPTLIFDAFVRISPEDELVVVWPDVDLDEASQRLLDRLLTGLAYLGRAESWVEARRIDGWDGELDCVPGDTPLDMTTGEVGEVVPLFCPLSPFAYQAFRAQRQESNPVKGKKKGGAVLPESWLAAVSMETGELQSAGWSQPPAARRVFYRRPAGSLKPAAMTVVRNSAHNQSPVTTVRFALYGRPLPRMEDAVKIGELARVALISLTEKYLGAVPPLLSGHDLPEANRHNHAFYLPECNDHGQIDHLLVHAPGGFEDEHLWAMQKLSRLYSRNGNEWQVIYEGAGDVSMFADVSRHTGSGLKWRSVTPYLRPWYAKKNFGVVDQVCRECQLRGLPVPAEIRMLPEVRVGNVVRRPVHFHRFRSKRGLIQPDTNGSFLEFVFPEPVTGPLALGFACHYGLGLFAPVE</sequence>
<name>A0A831XD23_GEOME</name>
<gene>
    <name evidence="1" type="primary">cas5u6u</name>
    <name evidence="1" type="ORF">ENQ87_01020</name>
</gene>